<dbReference type="CDD" id="cd08422">
    <property type="entry name" value="PBP2_CrgA_like"/>
    <property type="match status" value="1"/>
</dbReference>
<keyword evidence="7" id="KW-1185">Reference proteome</keyword>
<name>A0A9X1WAG2_9VIBR</name>
<dbReference type="InterPro" id="IPR000847">
    <property type="entry name" value="LysR_HTH_N"/>
</dbReference>
<sequence>MDTNRLVALLPDIAAFVTVVESGSFTVAAQTMGITPSGVSRQVSRLEAALNVDLLERTTRRQVMTEVGKAVYELSVKMMASAHEIASITDLEKAEAIGEIRVAAPKAFSKQVLEPLFVPFLKQFPKTKLKVMVTDSYVDPIRDEIDVFFELTHSPRDNLVAKKLGPIQSVLCASKDYLRSHGIPFSPSELSEHQCLYLGEHVDDNLWTFMKANTVVKVRVDGRYSVNHSEMRLDAVKQGMGIGVFPDFVAKDALLNAEVIEVLPEWQLKAAYQGEVVMQFPQTKYMPARRRVFIDYMVKAFSEQ</sequence>
<evidence type="ECO:0000313" key="6">
    <source>
        <dbReference type="EMBL" id="MCJ2376461.1"/>
    </source>
</evidence>
<dbReference type="GO" id="GO:0043565">
    <property type="term" value="F:sequence-specific DNA binding"/>
    <property type="evidence" value="ECO:0007669"/>
    <property type="project" value="TreeGrafter"/>
</dbReference>
<dbReference type="InterPro" id="IPR058163">
    <property type="entry name" value="LysR-type_TF_proteobact-type"/>
</dbReference>
<keyword evidence="2" id="KW-0805">Transcription regulation</keyword>
<dbReference type="Pfam" id="PF03466">
    <property type="entry name" value="LysR_substrate"/>
    <property type="match status" value="1"/>
</dbReference>
<dbReference type="EMBL" id="JAJNNZ010000004">
    <property type="protein sequence ID" value="MCJ2376461.1"/>
    <property type="molecule type" value="Genomic_DNA"/>
</dbReference>
<dbReference type="FunFam" id="1.10.10.10:FF:000001">
    <property type="entry name" value="LysR family transcriptional regulator"/>
    <property type="match status" value="1"/>
</dbReference>
<evidence type="ECO:0000313" key="7">
    <source>
        <dbReference type="Proteomes" id="UP001139488"/>
    </source>
</evidence>
<dbReference type="Gene3D" id="1.10.10.10">
    <property type="entry name" value="Winged helix-like DNA-binding domain superfamily/Winged helix DNA-binding domain"/>
    <property type="match status" value="1"/>
</dbReference>
<keyword evidence="4" id="KW-0804">Transcription</keyword>
<reference evidence="6" key="1">
    <citation type="submission" date="2021-11" db="EMBL/GenBank/DDBJ databases">
        <title>Vibrio ZSDE26 sp. nov. and Vibrio ZSDZ34 sp. nov., isolated from coastal seawater in Qingdao.</title>
        <authorList>
            <person name="Zhang P."/>
        </authorList>
    </citation>
    <scope>NUCLEOTIDE SEQUENCE</scope>
    <source>
        <strain evidence="6">ZSDZ34</strain>
    </source>
</reference>
<dbReference type="SUPFAM" id="SSF53850">
    <property type="entry name" value="Periplasmic binding protein-like II"/>
    <property type="match status" value="1"/>
</dbReference>
<organism evidence="6 7">
    <name type="scientific">Vibrio gelatinilyticus</name>
    <dbReference type="NCBI Taxonomy" id="2893468"/>
    <lineage>
        <taxon>Bacteria</taxon>
        <taxon>Pseudomonadati</taxon>
        <taxon>Pseudomonadota</taxon>
        <taxon>Gammaproteobacteria</taxon>
        <taxon>Vibrionales</taxon>
        <taxon>Vibrionaceae</taxon>
        <taxon>Vibrio</taxon>
    </lineage>
</organism>
<comment type="similarity">
    <text evidence="1">Belongs to the LysR transcriptional regulatory family.</text>
</comment>
<proteinExistence type="inferred from homology"/>
<dbReference type="AlphaFoldDB" id="A0A9X1WAG2"/>
<dbReference type="InterPro" id="IPR036388">
    <property type="entry name" value="WH-like_DNA-bd_sf"/>
</dbReference>
<accession>A0A9X1WAG2</accession>
<evidence type="ECO:0000256" key="1">
    <source>
        <dbReference type="ARBA" id="ARBA00009437"/>
    </source>
</evidence>
<dbReference type="InterPro" id="IPR005119">
    <property type="entry name" value="LysR_subst-bd"/>
</dbReference>
<evidence type="ECO:0000256" key="2">
    <source>
        <dbReference type="ARBA" id="ARBA00023015"/>
    </source>
</evidence>
<dbReference type="PANTHER" id="PTHR30537:SF5">
    <property type="entry name" value="HTH-TYPE TRANSCRIPTIONAL ACTIVATOR TTDR-RELATED"/>
    <property type="match status" value="1"/>
</dbReference>
<evidence type="ECO:0000256" key="3">
    <source>
        <dbReference type="ARBA" id="ARBA00023125"/>
    </source>
</evidence>
<dbReference type="InterPro" id="IPR036390">
    <property type="entry name" value="WH_DNA-bd_sf"/>
</dbReference>
<feature type="domain" description="HTH lysR-type" evidence="5">
    <location>
        <begin position="1"/>
        <end position="65"/>
    </location>
</feature>
<evidence type="ECO:0000256" key="4">
    <source>
        <dbReference type="ARBA" id="ARBA00023163"/>
    </source>
</evidence>
<dbReference type="PANTHER" id="PTHR30537">
    <property type="entry name" value="HTH-TYPE TRANSCRIPTIONAL REGULATOR"/>
    <property type="match status" value="1"/>
</dbReference>
<comment type="caution">
    <text evidence="6">The sequence shown here is derived from an EMBL/GenBank/DDBJ whole genome shotgun (WGS) entry which is preliminary data.</text>
</comment>
<dbReference type="SUPFAM" id="SSF46785">
    <property type="entry name" value="Winged helix' DNA-binding domain"/>
    <property type="match status" value="1"/>
</dbReference>
<dbReference type="RefSeq" id="WP_244356003.1">
    <property type="nucleotide sequence ID" value="NZ_JAJNNZ010000004.1"/>
</dbReference>
<dbReference type="GO" id="GO:0006351">
    <property type="term" value="P:DNA-templated transcription"/>
    <property type="evidence" value="ECO:0007669"/>
    <property type="project" value="TreeGrafter"/>
</dbReference>
<dbReference type="Proteomes" id="UP001139488">
    <property type="component" value="Unassembled WGS sequence"/>
</dbReference>
<gene>
    <name evidence="6" type="ORF">LNL84_06385</name>
</gene>
<dbReference type="PROSITE" id="PS50931">
    <property type="entry name" value="HTH_LYSR"/>
    <property type="match status" value="1"/>
</dbReference>
<dbReference type="Gene3D" id="3.40.190.290">
    <property type="match status" value="1"/>
</dbReference>
<evidence type="ECO:0000259" key="5">
    <source>
        <dbReference type="PROSITE" id="PS50931"/>
    </source>
</evidence>
<dbReference type="Pfam" id="PF00126">
    <property type="entry name" value="HTH_1"/>
    <property type="match status" value="1"/>
</dbReference>
<protein>
    <submittedName>
        <fullName evidence="6">LysR family transcriptional regulator</fullName>
    </submittedName>
</protein>
<keyword evidence="3" id="KW-0238">DNA-binding</keyword>
<dbReference type="GO" id="GO:0003700">
    <property type="term" value="F:DNA-binding transcription factor activity"/>
    <property type="evidence" value="ECO:0007669"/>
    <property type="project" value="InterPro"/>
</dbReference>